<protein>
    <submittedName>
        <fullName evidence="1">Uncharacterized protein</fullName>
    </submittedName>
</protein>
<organism evidence="1">
    <name type="scientific">marine sediment metagenome</name>
    <dbReference type="NCBI Taxonomy" id="412755"/>
    <lineage>
        <taxon>unclassified sequences</taxon>
        <taxon>metagenomes</taxon>
        <taxon>ecological metagenomes</taxon>
    </lineage>
</organism>
<dbReference type="AlphaFoldDB" id="X1DUY1"/>
<gene>
    <name evidence="1" type="ORF">S03H2_05248</name>
</gene>
<name>X1DUY1_9ZZZZ</name>
<evidence type="ECO:0000313" key="1">
    <source>
        <dbReference type="EMBL" id="GAH24841.1"/>
    </source>
</evidence>
<dbReference type="EMBL" id="BARU01002170">
    <property type="protein sequence ID" value="GAH24841.1"/>
    <property type="molecule type" value="Genomic_DNA"/>
</dbReference>
<sequence>MSEEQIDRSRMRYVSLEEMERINHQVRETGVCPTCGKSDNTEIYCDGLYCCRGCGWCLGFDANKGYFEYAGVVNESEEGKEINTEQIKQFIDDWETKEGCPPIKQYELLSGVKMS</sequence>
<proteinExistence type="predicted"/>
<accession>X1DUY1</accession>
<comment type="caution">
    <text evidence="1">The sequence shown here is derived from an EMBL/GenBank/DDBJ whole genome shotgun (WGS) entry which is preliminary data.</text>
</comment>
<reference evidence="1" key="1">
    <citation type="journal article" date="2014" name="Front. Microbiol.">
        <title>High frequency of phylogenetically diverse reductive dehalogenase-homologous genes in deep subseafloor sedimentary metagenomes.</title>
        <authorList>
            <person name="Kawai M."/>
            <person name="Futagami T."/>
            <person name="Toyoda A."/>
            <person name="Takaki Y."/>
            <person name="Nishi S."/>
            <person name="Hori S."/>
            <person name="Arai W."/>
            <person name="Tsubouchi T."/>
            <person name="Morono Y."/>
            <person name="Uchiyama I."/>
            <person name="Ito T."/>
            <person name="Fujiyama A."/>
            <person name="Inagaki F."/>
            <person name="Takami H."/>
        </authorList>
    </citation>
    <scope>NUCLEOTIDE SEQUENCE</scope>
    <source>
        <strain evidence="1">Expedition CK06-06</strain>
    </source>
</reference>